<reference evidence="1 2" key="1">
    <citation type="submission" date="2023-11" db="EMBL/GenBank/DDBJ databases">
        <title>Analysis of the Genomes of Mucilaginibacter gossypii cycad 4 and M. sabulilitoris SNA2: microbes with the potential for plant growth promotion.</title>
        <authorList>
            <person name="Hirsch A.M."/>
            <person name="Humm E."/>
            <person name="Rubbi M."/>
            <person name="Del Vecchio G."/>
            <person name="Ha S.M."/>
            <person name="Pellegrini M."/>
            <person name="Gunsalus R.P."/>
        </authorList>
    </citation>
    <scope>NUCLEOTIDE SEQUENCE [LARGE SCALE GENOMIC DNA]</scope>
    <source>
        <strain evidence="1 2">SNA2</strain>
    </source>
</reference>
<sequence>MKSTNKENMRFSLEDFEKGLMLAGYLMPKSVAELNEREAVEAYEQETEINPKKLYFKRVVLAAEIVSKLNQEPTLGRIKFQKLVYLCENAAEMHMEGRYQKQAAGPFDNRFMHTIAREFEKNKWFAVERELNGNYARSKYIPLENAQGYKKYYENYFKQEDDKIQYIIELFRKKSTDYTEMATTIFACYLELKKINNVRWESLIKLFYDWSDKKKRFPEQEVLASFEWLEEHGVI</sequence>
<evidence type="ECO:0000313" key="2">
    <source>
        <dbReference type="Proteomes" id="UP001324380"/>
    </source>
</evidence>
<dbReference type="EMBL" id="CP139558">
    <property type="protein sequence ID" value="WPU94758.1"/>
    <property type="molecule type" value="Genomic_DNA"/>
</dbReference>
<keyword evidence="2" id="KW-1185">Reference proteome</keyword>
<proteinExistence type="predicted"/>
<dbReference type="RefSeq" id="WP_321563874.1">
    <property type="nucleotide sequence ID" value="NZ_CP139558.1"/>
</dbReference>
<dbReference type="Proteomes" id="UP001324380">
    <property type="component" value="Chromosome"/>
</dbReference>
<gene>
    <name evidence="1" type="ORF">SNE25_04390</name>
</gene>
<protein>
    <submittedName>
        <fullName evidence="1">Uncharacterized protein</fullName>
    </submittedName>
</protein>
<organism evidence="1 2">
    <name type="scientific">Mucilaginibacter sabulilitoris</name>
    <dbReference type="NCBI Taxonomy" id="1173583"/>
    <lineage>
        <taxon>Bacteria</taxon>
        <taxon>Pseudomonadati</taxon>
        <taxon>Bacteroidota</taxon>
        <taxon>Sphingobacteriia</taxon>
        <taxon>Sphingobacteriales</taxon>
        <taxon>Sphingobacteriaceae</taxon>
        <taxon>Mucilaginibacter</taxon>
    </lineage>
</organism>
<evidence type="ECO:0000313" key="1">
    <source>
        <dbReference type="EMBL" id="WPU94758.1"/>
    </source>
</evidence>
<accession>A0ABZ0TRR8</accession>
<name>A0ABZ0TRR8_9SPHI</name>